<accession>A0AAX1I9S8</accession>
<proteinExistence type="predicted"/>
<sequence>MVVSFNYRKMRLESAGALTAAVLAMQPWPVVAIESPHVVVDVAYNPSLDLFNLLDNLPDWLPGYTSSVYQKEWQQRFGLGERDRQLLAGYAAFRRRTSPLGRDHQVKVAPAGRLFAGPDTRDGDPYASHFLAAQSFDAAVREAIASQNSSDQALLRQYYARFAPRARQLLAGQTQFHAQKSELARQLASDPVGELADQMKAFFKVTSPPTFQVRFLWWPEAAQTQAKLRGGYIFLFSTSDAEEDWAPIVMHEYSHFLSSEQPPAQRQLLAETFAALCPEALTLRNPLNALEEPLAVYWGQYRFEYQVRGGMLSPESSWYIQPHADRAAKALAAAFPAAGLAPRLQPGPLLKAAASVCAEARAGIAPKAGFQQ</sequence>
<name>A0AAX1I9S8_STEMA</name>
<dbReference type="RefSeq" id="WP_154350822.1">
    <property type="nucleotide sequence ID" value="NZ_CP040433.1"/>
</dbReference>
<dbReference type="Proteomes" id="UP000515598">
    <property type="component" value="Chromosome"/>
</dbReference>
<organism evidence="1 2">
    <name type="scientific">Stenotrophomonas maltophilia</name>
    <name type="common">Pseudomonas maltophilia</name>
    <name type="synonym">Xanthomonas maltophilia</name>
    <dbReference type="NCBI Taxonomy" id="40324"/>
    <lineage>
        <taxon>Bacteria</taxon>
        <taxon>Pseudomonadati</taxon>
        <taxon>Pseudomonadota</taxon>
        <taxon>Gammaproteobacteria</taxon>
        <taxon>Lysobacterales</taxon>
        <taxon>Lysobacteraceae</taxon>
        <taxon>Stenotrophomonas</taxon>
        <taxon>Stenotrophomonas maltophilia group</taxon>
    </lineage>
</organism>
<evidence type="ECO:0000313" key="2">
    <source>
        <dbReference type="Proteomes" id="UP000515598"/>
    </source>
</evidence>
<evidence type="ECO:0000313" key="1">
    <source>
        <dbReference type="EMBL" id="QNG76012.1"/>
    </source>
</evidence>
<protein>
    <recommendedName>
        <fullName evidence="3">DUF4932 domain-containing protein</fullName>
    </recommendedName>
</protein>
<dbReference type="AlphaFoldDB" id="A0AAX1I9S8"/>
<evidence type="ECO:0008006" key="3">
    <source>
        <dbReference type="Google" id="ProtNLM"/>
    </source>
</evidence>
<gene>
    <name evidence="1" type="ORF">GPNADHDJ_00178</name>
</gene>
<dbReference type="EMBL" id="CP060025">
    <property type="protein sequence ID" value="QNG76012.1"/>
    <property type="molecule type" value="Genomic_DNA"/>
</dbReference>
<reference evidence="1 2" key="1">
    <citation type="submission" date="2020-08" db="EMBL/GenBank/DDBJ databases">
        <title>Phenotypic and transcriptomic analysis of seven clinical Stenotrophomonas maltophilia isolates identify a small set of shared and commonly regulated genes involved in biofilm lifestyle.</title>
        <authorList>
            <person name="Alio I."/>
            <person name="Gudzuhn M."/>
            <person name="Streit W."/>
        </authorList>
    </citation>
    <scope>NUCLEOTIDE SEQUENCE [LARGE SCALE GENOMIC DNA]</scope>
    <source>
        <strain evidence="1 2">UHH_SKK55</strain>
    </source>
</reference>